<sequence>MSTKLGPALQCARSGYDFYEELQPYNISKEPKTPWPSVFAAAFMLALTGVQMSIYFMSTWQYLREVRLECFEATSLQPAQEKTE</sequence>
<keyword evidence="1" id="KW-0472">Membrane</keyword>
<proteinExistence type="predicted"/>
<dbReference type="AlphaFoldDB" id="A0A2G9UTX2"/>
<dbReference type="EMBL" id="KZ345421">
    <property type="protein sequence ID" value="PIO73606.1"/>
    <property type="molecule type" value="Genomic_DNA"/>
</dbReference>
<feature type="transmembrane region" description="Helical" evidence="1">
    <location>
        <begin position="38"/>
        <end position="57"/>
    </location>
</feature>
<evidence type="ECO:0000313" key="3">
    <source>
        <dbReference type="Proteomes" id="UP000230423"/>
    </source>
</evidence>
<gene>
    <name evidence="2" type="ORF">TELCIR_04425</name>
</gene>
<organism evidence="2 3">
    <name type="scientific">Teladorsagia circumcincta</name>
    <name type="common">Brown stomach worm</name>
    <name type="synonym">Ostertagia circumcincta</name>
    <dbReference type="NCBI Taxonomy" id="45464"/>
    <lineage>
        <taxon>Eukaryota</taxon>
        <taxon>Metazoa</taxon>
        <taxon>Ecdysozoa</taxon>
        <taxon>Nematoda</taxon>
        <taxon>Chromadorea</taxon>
        <taxon>Rhabditida</taxon>
        <taxon>Rhabditina</taxon>
        <taxon>Rhabditomorpha</taxon>
        <taxon>Strongyloidea</taxon>
        <taxon>Trichostrongylidae</taxon>
        <taxon>Teladorsagia</taxon>
    </lineage>
</organism>
<name>A0A2G9UTX2_TELCI</name>
<reference evidence="2 3" key="1">
    <citation type="submission" date="2015-09" db="EMBL/GenBank/DDBJ databases">
        <title>Draft genome of the parasitic nematode Teladorsagia circumcincta isolate WARC Sus (inbred).</title>
        <authorList>
            <person name="Mitreva M."/>
        </authorList>
    </citation>
    <scope>NUCLEOTIDE SEQUENCE [LARGE SCALE GENOMIC DNA]</scope>
    <source>
        <strain evidence="2 3">S</strain>
    </source>
</reference>
<keyword evidence="1" id="KW-1133">Transmembrane helix</keyword>
<protein>
    <submittedName>
        <fullName evidence="2">Uncharacterized protein</fullName>
    </submittedName>
</protein>
<keyword evidence="1" id="KW-0812">Transmembrane</keyword>
<dbReference type="OrthoDB" id="10485450at2759"/>
<evidence type="ECO:0000256" key="1">
    <source>
        <dbReference type="SAM" id="Phobius"/>
    </source>
</evidence>
<accession>A0A2G9UTX2</accession>
<dbReference type="Proteomes" id="UP000230423">
    <property type="component" value="Unassembled WGS sequence"/>
</dbReference>
<keyword evidence="3" id="KW-1185">Reference proteome</keyword>
<evidence type="ECO:0000313" key="2">
    <source>
        <dbReference type="EMBL" id="PIO73606.1"/>
    </source>
</evidence>